<evidence type="ECO:0000313" key="3">
    <source>
        <dbReference type="Proteomes" id="UP000769780"/>
    </source>
</evidence>
<protein>
    <submittedName>
        <fullName evidence="2">Uncharacterized protein</fullName>
    </submittedName>
</protein>
<dbReference type="Pfam" id="PF14143">
    <property type="entry name" value="YrhC"/>
    <property type="match status" value="1"/>
</dbReference>
<evidence type="ECO:0000256" key="1">
    <source>
        <dbReference type="SAM" id="Phobius"/>
    </source>
</evidence>
<keyword evidence="1" id="KW-0472">Membrane</keyword>
<keyword evidence="1" id="KW-1133">Transmembrane helix</keyword>
<reference evidence="2 3" key="1">
    <citation type="submission" date="2020-07" db="EMBL/GenBank/DDBJ databases">
        <title>Fungal Genomes of the International Space Station.</title>
        <authorList>
            <person name="Seuylemezian A."/>
            <person name="Singh N.K."/>
            <person name="Wood J."/>
            <person name="Venkateswaran K."/>
        </authorList>
    </citation>
    <scope>NUCLEOTIDE SEQUENCE [LARGE SCALE GENOMIC DNA]</scope>
    <source>
        <strain evidence="2 3">PL-B2</strain>
    </source>
</reference>
<name>A0ABS7K228_9BACI</name>
<proteinExistence type="predicted"/>
<keyword evidence="3" id="KW-1185">Reference proteome</keyword>
<accession>A0ABS7K228</accession>
<dbReference type="InterPro" id="IPR025418">
    <property type="entry name" value="YrhC-like"/>
</dbReference>
<feature type="transmembrane region" description="Helical" evidence="1">
    <location>
        <begin position="35"/>
        <end position="54"/>
    </location>
</feature>
<evidence type="ECO:0000313" key="2">
    <source>
        <dbReference type="EMBL" id="MBY0096288.1"/>
    </source>
</evidence>
<dbReference type="Proteomes" id="UP000769780">
    <property type="component" value="Unassembled WGS sequence"/>
</dbReference>
<keyword evidence="1" id="KW-0812">Transmembrane</keyword>
<organism evidence="2 3">
    <name type="scientific">Mesobacillus maritimus</name>
    <dbReference type="NCBI Taxonomy" id="1643336"/>
    <lineage>
        <taxon>Bacteria</taxon>
        <taxon>Bacillati</taxon>
        <taxon>Bacillota</taxon>
        <taxon>Bacilli</taxon>
        <taxon>Bacillales</taxon>
        <taxon>Bacillaceae</taxon>
        <taxon>Mesobacillus</taxon>
    </lineage>
</organism>
<sequence length="78" mass="8741">MSDYRNFGIVLLAVGSLFFLGSIIPSDGQVMVDKYISVAASSAFLLISIGFFALSKRYRNKLIETEEGLEYLMNQKRP</sequence>
<gene>
    <name evidence="2" type="ORF">H0185_05650</name>
</gene>
<dbReference type="EMBL" id="JACWFH010000008">
    <property type="protein sequence ID" value="MBY0096288.1"/>
    <property type="molecule type" value="Genomic_DNA"/>
</dbReference>
<comment type="caution">
    <text evidence="2">The sequence shown here is derived from an EMBL/GenBank/DDBJ whole genome shotgun (WGS) entry which is preliminary data.</text>
</comment>